<dbReference type="SMART" id="SM00248">
    <property type="entry name" value="ANK"/>
    <property type="match status" value="1"/>
</dbReference>
<sequence>SAGSQLDASDKDGFTLLHLAAEVGQVESIKELLRAGAQLDARNDIGSTPLHVAAQQGQVESIKELL</sequence>
<dbReference type="PROSITE" id="PS50297">
    <property type="entry name" value="ANK_REP_REGION"/>
    <property type="match status" value="2"/>
</dbReference>
<dbReference type="EMBL" id="SRMO01000046">
    <property type="protein sequence ID" value="TGG94344.1"/>
    <property type="molecule type" value="Genomic_DNA"/>
</dbReference>
<dbReference type="PROSITE" id="PS50088">
    <property type="entry name" value="ANK_REPEAT"/>
    <property type="match status" value="2"/>
</dbReference>
<dbReference type="PANTHER" id="PTHR24173:SF74">
    <property type="entry name" value="ANKYRIN REPEAT DOMAIN-CONTAINING PROTEIN 16"/>
    <property type="match status" value="1"/>
</dbReference>
<feature type="repeat" description="ANK" evidence="3">
    <location>
        <begin position="45"/>
        <end position="66"/>
    </location>
</feature>
<dbReference type="InterPro" id="IPR036770">
    <property type="entry name" value="Ankyrin_rpt-contain_sf"/>
</dbReference>
<protein>
    <submittedName>
        <fullName evidence="4">Ankyrin repeat domain-containing protein</fullName>
    </submittedName>
</protein>
<feature type="non-terminal residue" evidence="4">
    <location>
        <position position="1"/>
    </location>
</feature>
<evidence type="ECO:0000256" key="2">
    <source>
        <dbReference type="ARBA" id="ARBA00023043"/>
    </source>
</evidence>
<evidence type="ECO:0000313" key="4">
    <source>
        <dbReference type="EMBL" id="TGG94344.1"/>
    </source>
</evidence>
<dbReference type="PANTHER" id="PTHR24173">
    <property type="entry name" value="ANKYRIN REPEAT CONTAINING"/>
    <property type="match status" value="1"/>
</dbReference>
<gene>
    <name evidence="4" type="ORF">ERJ67_03100</name>
</gene>
<proteinExistence type="predicted"/>
<accession>A0A524RPU3</accession>
<evidence type="ECO:0000256" key="3">
    <source>
        <dbReference type="PROSITE-ProRule" id="PRU00023"/>
    </source>
</evidence>
<dbReference type="InterPro" id="IPR002110">
    <property type="entry name" value="Ankyrin_rpt"/>
</dbReference>
<keyword evidence="1" id="KW-0677">Repeat</keyword>
<keyword evidence="2 3" id="KW-0040">ANK repeat</keyword>
<dbReference type="Gene3D" id="1.25.40.20">
    <property type="entry name" value="Ankyrin repeat-containing domain"/>
    <property type="match status" value="1"/>
</dbReference>
<dbReference type="SUPFAM" id="SSF48403">
    <property type="entry name" value="Ankyrin repeat"/>
    <property type="match status" value="1"/>
</dbReference>
<reference evidence="4 5" key="1">
    <citation type="journal article" date="2019" name="mSystems">
        <title>Life at home and on the roam: Genomic adaptions reflect the dual lifestyle of an intracellular, facultative symbiont.</title>
        <authorList>
            <person name="Burgsdorf I."/>
        </authorList>
    </citation>
    <scope>NUCLEOTIDE SEQUENCE [LARGE SCALE GENOMIC DNA]</scope>
    <source>
        <strain evidence="4">277cV</strain>
    </source>
</reference>
<dbReference type="Proteomes" id="UP000317990">
    <property type="component" value="Unassembled WGS sequence"/>
</dbReference>
<dbReference type="AlphaFoldDB" id="A0A524RPU3"/>
<evidence type="ECO:0000313" key="5">
    <source>
        <dbReference type="Proteomes" id="UP000317990"/>
    </source>
</evidence>
<dbReference type="Pfam" id="PF12796">
    <property type="entry name" value="Ank_2"/>
    <property type="match status" value="1"/>
</dbReference>
<evidence type="ECO:0000256" key="1">
    <source>
        <dbReference type="ARBA" id="ARBA00022737"/>
    </source>
</evidence>
<feature type="repeat" description="ANK" evidence="3">
    <location>
        <begin position="12"/>
        <end position="44"/>
    </location>
</feature>
<comment type="caution">
    <text evidence="4">The sequence shown here is derived from an EMBL/GenBank/DDBJ whole genome shotgun (WGS) entry which is preliminary data.</text>
</comment>
<name>A0A524RPU3_9CHRO</name>
<feature type="non-terminal residue" evidence="4">
    <location>
        <position position="66"/>
    </location>
</feature>
<organism evidence="4 5">
    <name type="scientific">Aphanocapsa feldmannii 277cV</name>
    <dbReference type="NCBI Taxonomy" id="2507553"/>
    <lineage>
        <taxon>Bacteria</taxon>
        <taxon>Bacillati</taxon>
        <taxon>Cyanobacteriota</taxon>
        <taxon>Cyanophyceae</taxon>
        <taxon>Oscillatoriophycideae</taxon>
        <taxon>Chroococcales</taxon>
        <taxon>Microcystaceae</taxon>
        <taxon>Aphanocapsa</taxon>
    </lineage>
</organism>